<keyword evidence="2" id="KW-1185">Reference proteome</keyword>
<evidence type="ECO:0000313" key="1">
    <source>
        <dbReference type="EMBL" id="CPR21346.1"/>
    </source>
</evidence>
<dbReference type="KEGG" id="fiy:BN1229_v1_3009"/>
<dbReference type="KEGG" id="fil:BN1229_v1_2908"/>
<evidence type="ECO:0000313" key="2">
    <source>
        <dbReference type="Proteomes" id="UP000033187"/>
    </source>
</evidence>
<reference evidence="2" key="1">
    <citation type="submission" date="2015-02" db="EMBL/GenBank/DDBJ databases">
        <authorList>
            <person name="Chooi Y.-H."/>
        </authorList>
    </citation>
    <scope>NUCLEOTIDE SEQUENCE [LARGE SCALE GENOMIC DNA]</scope>
    <source>
        <strain evidence="2">strain Y</strain>
    </source>
</reference>
<accession>A0A0D6JI28</accession>
<protein>
    <submittedName>
        <fullName evidence="1">Uncharacterized protein</fullName>
    </submittedName>
</protein>
<gene>
    <name evidence="1" type="ORF">YBN1229_v1_3009</name>
</gene>
<organism evidence="1 2">
    <name type="scientific">Candidatus Filomicrobium marinum</name>
    <dbReference type="NCBI Taxonomy" id="1608628"/>
    <lineage>
        <taxon>Bacteria</taxon>
        <taxon>Pseudomonadati</taxon>
        <taxon>Pseudomonadota</taxon>
        <taxon>Alphaproteobacteria</taxon>
        <taxon>Hyphomicrobiales</taxon>
        <taxon>Hyphomicrobiaceae</taxon>
        <taxon>Filomicrobium</taxon>
    </lineage>
</organism>
<sequence length="69" mass="7350">METSPTRVVPFHRAGEALCRAAEPRCSMRIAAMHKLACLTNEKGAKCFSTLATNDWAQSLASPASTLAA</sequence>
<dbReference type="AlphaFoldDB" id="A0A0D6JI28"/>
<proteinExistence type="predicted"/>
<dbReference type="Proteomes" id="UP000033187">
    <property type="component" value="Chromosome 1"/>
</dbReference>
<name>A0A0D6JI28_9HYPH</name>
<dbReference type="EMBL" id="LN829119">
    <property type="protein sequence ID" value="CPR21346.1"/>
    <property type="molecule type" value="Genomic_DNA"/>
</dbReference>